<accession>A0AAU9AW70</accession>
<feature type="chain" id="PRO_5043863159" description="SecDF P1 head subdomain domain-containing protein" evidence="1">
    <location>
        <begin position="23"/>
        <end position="168"/>
    </location>
</feature>
<dbReference type="InterPro" id="IPR054384">
    <property type="entry name" value="SecDF_P1_head"/>
</dbReference>
<dbReference type="Gene3D" id="3.30.1360.200">
    <property type="match status" value="1"/>
</dbReference>
<protein>
    <recommendedName>
        <fullName evidence="2">SecDF P1 head subdomain domain-containing protein</fullName>
    </recommendedName>
</protein>
<dbReference type="PROSITE" id="PS51257">
    <property type="entry name" value="PROKAR_LIPOPROTEIN"/>
    <property type="match status" value="1"/>
</dbReference>
<reference evidence="3 4" key="1">
    <citation type="journal article" date="2017" name="DNA Res.">
        <title>Complete genome sequence and expression profile of the commercial lytic enzyme producer Lysobacter enzymogenes M497-1.</title>
        <authorList>
            <person name="Takami H."/>
            <person name="Toyoda A."/>
            <person name="Uchiyama I."/>
            <person name="Itoh T."/>
            <person name="Takaki Y."/>
            <person name="Arai W."/>
            <person name="Nishi S."/>
            <person name="Kawai M."/>
            <person name="Shinya K."/>
            <person name="Ikeda H."/>
        </authorList>
    </citation>
    <scope>NUCLEOTIDE SEQUENCE [LARGE SCALE GENOMIC DNA]</scope>
    <source>
        <strain evidence="3 4">M497-1</strain>
    </source>
</reference>
<evidence type="ECO:0000259" key="2">
    <source>
        <dbReference type="Pfam" id="PF22599"/>
    </source>
</evidence>
<keyword evidence="1" id="KW-0732">Signal</keyword>
<name>A0AAU9AW70_LYSEN</name>
<proteinExistence type="predicted"/>
<dbReference type="Pfam" id="PF22599">
    <property type="entry name" value="SecDF_P1_head"/>
    <property type="match status" value="1"/>
</dbReference>
<dbReference type="EMBL" id="AP014940">
    <property type="protein sequence ID" value="BAV98487.1"/>
    <property type="molecule type" value="Genomic_DNA"/>
</dbReference>
<gene>
    <name evidence="3" type="ORF">LEN_3000</name>
</gene>
<dbReference type="AlphaFoldDB" id="A0AAU9AW70"/>
<feature type="domain" description="SecDF P1 head subdomain" evidence="2">
    <location>
        <begin position="69"/>
        <end position="155"/>
    </location>
</feature>
<sequence length="168" mass="17219">MKTRALAATLALAMLAGASACAPQPPDGPADSLRNAKPVRGDVAFYLAADGDTAGARTFPVLRPYPGQPAQVAVKPVPVIARGQVALVALSVDESGQSALDLQLTEPGAQRLAQVTRDNVGKRLAVVVGAMAVNVATIQGEIPGGRLRVSGLDMADAEAFERELVVAK</sequence>
<feature type="signal peptide" evidence="1">
    <location>
        <begin position="1"/>
        <end position="22"/>
    </location>
</feature>
<dbReference type="RefSeq" id="WP_096378942.1">
    <property type="nucleotide sequence ID" value="NZ_AP014940.1"/>
</dbReference>
<evidence type="ECO:0000313" key="3">
    <source>
        <dbReference type="EMBL" id="BAV98487.1"/>
    </source>
</evidence>
<dbReference type="GeneID" id="83064829"/>
<evidence type="ECO:0000313" key="4">
    <source>
        <dbReference type="Proteomes" id="UP000218824"/>
    </source>
</evidence>
<evidence type="ECO:0000256" key="1">
    <source>
        <dbReference type="SAM" id="SignalP"/>
    </source>
</evidence>
<dbReference type="KEGG" id="lem:LEN_3000"/>
<dbReference type="Proteomes" id="UP000218824">
    <property type="component" value="Chromosome"/>
</dbReference>
<organism evidence="3 4">
    <name type="scientific">Lysobacter enzymogenes</name>
    <dbReference type="NCBI Taxonomy" id="69"/>
    <lineage>
        <taxon>Bacteria</taxon>
        <taxon>Pseudomonadati</taxon>
        <taxon>Pseudomonadota</taxon>
        <taxon>Gammaproteobacteria</taxon>
        <taxon>Lysobacterales</taxon>
        <taxon>Lysobacteraceae</taxon>
        <taxon>Lysobacter</taxon>
    </lineage>
</organism>